<dbReference type="EMBL" id="CP094970">
    <property type="protein sequence ID" value="UYM03566.1"/>
    <property type="molecule type" value="Genomic_DNA"/>
</dbReference>
<dbReference type="PANTHER" id="PTHR43212">
    <property type="entry name" value="QUERCETIN 2,3-DIOXYGENASE"/>
    <property type="match status" value="1"/>
</dbReference>
<protein>
    <submittedName>
        <fullName evidence="6">Pirin family protein</fullName>
    </submittedName>
</protein>
<feature type="binding site" evidence="2">
    <location>
        <position position="63"/>
    </location>
    <ligand>
        <name>Fe cation</name>
        <dbReference type="ChEBI" id="CHEBI:24875"/>
    </ligand>
</feature>
<keyword evidence="7" id="KW-1185">Reference proteome</keyword>
<evidence type="ECO:0000256" key="1">
    <source>
        <dbReference type="ARBA" id="ARBA00008416"/>
    </source>
</evidence>
<feature type="binding site" evidence="2">
    <location>
        <position position="65"/>
    </location>
    <ligand>
        <name>Fe cation</name>
        <dbReference type="ChEBI" id="CHEBI:24875"/>
    </ligand>
</feature>
<dbReference type="RefSeq" id="WP_271632176.1">
    <property type="nucleotide sequence ID" value="NZ_CP094970.1"/>
</dbReference>
<evidence type="ECO:0000313" key="6">
    <source>
        <dbReference type="EMBL" id="UYM03566.1"/>
    </source>
</evidence>
<dbReference type="AlphaFoldDB" id="A0AA46YJJ8"/>
<keyword evidence="2" id="KW-0479">Metal-binding</keyword>
<comment type="similarity">
    <text evidence="1 3">Belongs to the pirin family.</text>
</comment>
<gene>
    <name evidence="6" type="ORF">L0C25_13480</name>
</gene>
<dbReference type="InterPro" id="IPR014710">
    <property type="entry name" value="RmlC-like_jellyroll"/>
</dbReference>
<dbReference type="Proteomes" id="UP001164390">
    <property type="component" value="Chromosome"/>
</dbReference>
<dbReference type="InterPro" id="IPR041602">
    <property type="entry name" value="Quercetinase_C"/>
</dbReference>
<dbReference type="Pfam" id="PF17954">
    <property type="entry name" value="Pirin_C_2"/>
    <property type="match status" value="1"/>
</dbReference>
<accession>A0AA46YJJ8</accession>
<dbReference type="Pfam" id="PF02678">
    <property type="entry name" value="Pirin"/>
    <property type="match status" value="1"/>
</dbReference>
<feature type="domain" description="Quercetin 2,3-dioxygenase C-terminal cupin" evidence="5">
    <location>
        <begin position="170"/>
        <end position="233"/>
    </location>
</feature>
<evidence type="ECO:0000256" key="2">
    <source>
        <dbReference type="PIRSR" id="PIRSR006232-1"/>
    </source>
</evidence>
<comment type="cofactor">
    <cofactor evidence="2">
        <name>Fe cation</name>
        <dbReference type="ChEBI" id="CHEBI:24875"/>
    </cofactor>
    <text evidence="2">Binds 1 Fe cation per subunit.</text>
</comment>
<evidence type="ECO:0000256" key="3">
    <source>
        <dbReference type="RuleBase" id="RU003457"/>
    </source>
</evidence>
<keyword evidence="2" id="KW-0408">Iron</keyword>
<name>A0AA46YJJ8_9ACTN</name>
<dbReference type="Gene3D" id="2.60.120.10">
    <property type="entry name" value="Jelly Rolls"/>
    <property type="match status" value="2"/>
</dbReference>
<feature type="domain" description="Pirin N-terminal" evidence="4">
    <location>
        <begin position="19"/>
        <end position="125"/>
    </location>
</feature>
<organism evidence="6 7">
    <name type="scientific">Solicola gregarius</name>
    <dbReference type="NCBI Taxonomy" id="2908642"/>
    <lineage>
        <taxon>Bacteria</taxon>
        <taxon>Bacillati</taxon>
        <taxon>Actinomycetota</taxon>
        <taxon>Actinomycetes</taxon>
        <taxon>Propionibacteriales</taxon>
        <taxon>Nocardioidaceae</taxon>
        <taxon>Solicola</taxon>
    </lineage>
</organism>
<dbReference type="InterPro" id="IPR011051">
    <property type="entry name" value="RmlC_Cupin_sf"/>
</dbReference>
<dbReference type="KEGG" id="sgrg:L0C25_13480"/>
<reference evidence="6" key="1">
    <citation type="submission" date="2022-01" db="EMBL/GenBank/DDBJ databases">
        <title>Nocardioidaceae gen. sp. A5X3R13.</title>
        <authorList>
            <person name="Lopez Marin M.A."/>
            <person name="Uhlik O."/>
        </authorList>
    </citation>
    <scope>NUCLEOTIDE SEQUENCE</scope>
    <source>
        <strain evidence="6">A5X3R13</strain>
    </source>
</reference>
<feature type="binding site" evidence="2">
    <location>
        <position position="107"/>
    </location>
    <ligand>
        <name>Fe cation</name>
        <dbReference type="ChEBI" id="CHEBI:24875"/>
    </ligand>
</feature>
<feature type="binding site" evidence="2">
    <location>
        <position position="109"/>
    </location>
    <ligand>
        <name>Fe cation</name>
        <dbReference type="ChEBI" id="CHEBI:24875"/>
    </ligand>
</feature>
<dbReference type="InterPro" id="IPR003829">
    <property type="entry name" value="Pirin_N_dom"/>
</dbReference>
<dbReference type="SUPFAM" id="SSF51182">
    <property type="entry name" value="RmlC-like cupins"/>
    <property type="match status" value="1"/>
</dbReference>
<dbReference type="PANTHER" id="PTHR43212:SF3">
    <property type="entry name" value="QUERCETIN 2,3-DIOXYGENASE"/>
    <property type="match status" value="1"/>
</dbReference>
<proteinExistence type="inferred from homology"/>
<sequence>MPEMEPAVTIQRSAERYLSVREGIETRHCFSFGDHYDPDNIGFGDLTAVNDEALAPGSGYDLHRHRDAEIVTWVLDGTLEHEDSAGHHGTIRPGTIQRMSAGAGVEHAERNASADDSLRFVQMWLRSDGVDRPSYRQADLEAHLDEPEFVLAVAGGHDETAAIDIDRVGAELWIGRIAGGVDVALPDAPLRHLHVVRGGVAIDGEQLADGDTMRIAAPGAHRIIAEGATEVLLWAMHRSS</sequence>
<dbReference type="GO" id="GO:0046872">
    <property type="term" value="F:metal ion binding"/>
    <property type="evidence" value="ECO:0007669"/>
    <property type="project" value="UniProtKB-KW"/>
</dbReference>
<dbReference type="PIRSF" id="PIRSF006232">
    <property type="entry name" value="Pirin"/>
    <property type="match status" value="1"/>
</dbReference>
<evidence type="ECO:0000259" key="4">
    <source>
        <dbReference type="Pfam" id="PF02678"/>
    </source>
</evidence>
<evidence type="ECO:0000313" key="7">
    <source>
        <dbReference type="Proteomes" id="UP001164390"/>
    </source>
</evidence>
<evidence type="ECO:0000259" key="5">
    <source>
        <dbReference type="Pfam" id="PF17954"/>
    </source>
</evidence>
<dbReference type="InterPro" id="IPR012093">
    <property type="entry name" value="Pirin"/>
</dbReference>